<dbReference type="CDD" id="cd03814">
    <property type="entry name" value="GT4-like"/>
    <property type="match status" value="1"/>
</dbReference>
<feature type="domain" description="Glycosyl transferase family 1" evidence="1">
    <location>
        <begin position="194"/>
        <end position="342"/>
    </location>
</feature>
<gene>
    <name evidence="3" type="ORF">MUN88_01625</name>
</gene>
<evidence type="ECO:0000313" key="3">
    <source>
        <dbReference type="EMBL" id="UOQ48866.1"/>
    </source>
</evidence>
<dbReference type="Pfam" id="PF13439">
    <property type="entry name" value="Glyco_transf_4"/>
    <property type="match status" value="1"/>
</dbReference>
<dbReference type="Gene3D" id="3.40.50.2000">
    <property type="entry name" value="Glycogen Phosphorylase B"/>
    <property type="match status" value="2"/>
</dbReference>
<protein>
    <submittedName>
        <fullName evidence="3">Glycosyltransferase family 1 protein</fullName>
    </submittedName>
</protein>
<dbReference type="PANTHER" id="PTHR45947">
    <property type="entry name" value="SULFOQUINOVOSYL TRANSFERASE SQD2"/>
    <property type="match status" value="1"/>
</dbReference>
<feature type="domain" description="Glycosyltransferase subfamily 4-like N-terminal" evidence="2">
    <location>
        <begin position="15"/>
        <end position="177"/>
    </location>
</feature>
<organism evidence="3 4">
    <name type="scientific">Gracilibacillus caseinilyticus</name>
    <dbReference type="NCBI Taxonomy" id="2932256"/>
    <lineage>
        <taxon>Bacteria</taxon>
        <taxon>Bacillati</taxon>
        <taxon>Bacillota</taxon>
        <taxon>Bacilli</taxon>
        <taxon>Bacillales</taxon>
        <taxon>Bacillaceae</taxon>
        <taxon>Gracilibacillus</taxon>
    </lineage>
</organism>
<name>A0ABY4F349_9BACI</name>
<evidence type="ECO:0000313" key="4">
    <source>
        <dbReference type="Proteomes" id="UP000831782"/>
    </source>
</evidence>
<dbReference type="Pfam" id="PF00534">
    <property type="entry name" value="Glycos_transf_1"/>
    <property type="match status" value="1"/>
</dbReference>
<proteinExistence type="predicted"/>
<evidence type="ECO:0000259" key="1">
    <source>
        <dbReference type="Pfam" id="PF00534"/>
    </source>
</evidence>
<dbReference type="InterPro" id="IPR028098">
    <property type="entry name" value="Glyco_trans_4-like_N"/>
</dbReference>
<dbReference type="EMBL" id="CP095072">
    <property type="protein sequence ID" value="UOQ48866.1"/>
    <property type="molecule type" value="Genomic_DNA"/>
</dbReference>
<keyword evidence="4" id="KW-1185">Reference proteome</keyword>
<dbReference type="SUPFAM" id="SSF53756">
    <property type="entry name" value="UDP-Glycosyltransferase/glycogen phosphorylase"/>
    <property type="match status" value="1"/>
</dbReference>
<dbReference type="Proteomes" id="UP000831782">
    <property type="component" value="Chromosome"/>
</dbReference>
<dbReference type="RefSeq" id="WP_244720050.1">
    <property type="nucleotide sequence ID" value="NZ_CP095072.1"/>
</dbReference>
<reference evidence="3 4" key="1">
    <citation type="submission" date="2022-04" db="EMBL/GenBank/DDBJ databases">
        <title>Gracilibacillus sp. isolated from saltern.</title>
        <authorList>
            <person name="Won M."/>
            <person name="Lee C.-M."/>
            <person name="Woen H.-Y."/>
            <person name="Kwon S.-W."/>
        </authorList>
    </citation>
    <scope>NUCLEOTIDE SEQUENCE [LARGE SCALE GENOMIC DNA]</scope>
    <source>
        <strain evidence="3 4">SSWR10-1</strain>
    </source>
</reference>
<dbReference type="InterPro" id="IPR050194">
    <property type="entry name" value="Glycosyltransferase_grp1"/>
</dbReference>
<sequence>MHILIITETFLPSTDGVVTRLTNSIRYFMNVGHKVTIIAPDLGVSEFEGAEVIGIRASKLPFYRSKAFALPNRRIKQLIADIDPDVVHVVNPALVGASGVYYAKKLQYPLVASYHTQVPRYADYYHLSIFKGLLWWYFRKLHNQATINLCTSNVVKEELDQQNFLNVHVWKRGVDTKLFHPDHEDEAMRNRLTNNQKSKTILLYVGRLAPEKEIEKIRNVLESSDQFVLAIVGDGPHRAPLVKYFEGTNTIFTGFMHGNDLATAYASADVFVFPSTTETLGLVLSEAMASGLPIVAADSGPTREQIQHETHGLLYDQHSVESFTETVLRLEDESLRQRLAASAWQDIHEMGWDEQSKQALDIYQQAISMQVNHEK</sequence>
<dbReference type="InterPro" id="IPR001296">
    <property type="entry name" value="Glyco_trans_1"/>
</dbReference>
<accession>A0ABY4F349</accession>
<dbReference type="PANTHER" id="PTHR45947:SF3">
    <property type="entry name" value="SULFOQUINOVOSYL TRANSFERASE SQD2"/>
    <property type="match status" value="1"/>
</dbReference>
<evidence type="ECO:0000259" key="2">
    <source>
        <dbReference type="Pfam" id="PF13439"/>
    </source>
</evidence>